<evidence type="ECO:0000313" key="2">
    <source>
        <dbReference type="Proteomes" id="UP001162483"/>
    </source>
</evidence>
<keyword evidence="2" id="KW-1185">Reference proteome</keyword>
<organism evidence="1 2">
    <name type="scientific">Staurois parvus</name>
    <dbReference type="NCBI Taxonomy" id="386267"/>
    <lineage>
        <taxon>Eukaryota</taxon>
        <taxon>Metazoa</taxon>
        <taxon>Chordata</taxon>
        <taxon>Craniata</taxon>
        <taxon>Vertebrata</taxon>
        <taxon>Euteleostomi</taxon>
        <taxon>Amphibia</taxon>
        <taxon>Batrachia</taxon>
        <taxon>Anura</taxon>
        <taxon>Neobatrachia</taxon>
        <taxon>Ranoidea</taxon>
        <taxon>Ranidae</taxon>
        <taxon>Staurois</taxon>
    </lineage>
</organism>
<protein>
    <submittedName>
        <fullName evidence="1">Uncharacterized protein</fullName>
    </submittedName>
</protein>
<dbReference type="Proteomes" id="UP001162483">
    <property type="component" value="Unassembled WGS sequence"/>
</dbReference>
<name>A0ABN9D2T3_9NEOB</name>
<sequence length="55" mass="5856">MIGTSHRGPVQRSVFCCVLPGSAQAKMAGAVYERQPAPALLPSGRLYTWAGRLVV</sequence>
<reference evidence="1" key="1">
    <citation type="submission" date="2023-05" db="EMBL/GenBank/DDBJ databases">
        <authorList>
            <person name="Stuckert A."/>
        </authorList>
    </citation>
    <scope>NUCLEOTIDE SEQUENCE</scope>
</reference>
<accession>A0ABN9D2T3</accession>
<gene>
    <name evidence="1" type="ORF">SPARVUS_LOCUS6438800</name>
</gene>
<feature type="non-terminal residue" evidence="1">
    <location>
        <position position="55"/>
    </location>
</feature>
<proteinExistence type="predicted"/>
<evidence type="ECO:0000313" key="1">
    <source>
        <dbReference type="EMBL" id="CAI9566799.1"/>
    </source>
</evidence>
<dbReference type="EMBL" id="CATNWA010014066">
    <property type="protein sequence ID" value="CAI9566799.1"/>
    <property type="molecule type" value="Genomic_DNA"/>
</dbReference>
<comment type="caution">
    <text evidence="1">The sequence shown here is derived from an EMBL/GenBank/DDBJ whole genome shotgun (WGS) entry which is preliminary data.</text>
</comment>